<evidence type="ECO:0000256" key="1">
    <source>
        <dbReference type="SAM" id="MobiDB-lite"/>
    </source>
</evidence>
<organism evidence="2 3">
    <name type="scientific">Extibacter muris</name>
    <dbReference type="NCBI Taxonomy" id="1796622"/>
    <lineage>
        <taxon>Bacteria</taxon>
        <taxon>Bacillati</taxon>
        <taxon>Bacillota</taxon>
        <taxon>Clostridia</taxon>
        <taxon>Lachnospirales</taxon>
        <taxon>Lachnospiraceae</taxon>
        <taxon>Extibacter</taxon>
    </lineage>
</organism>
<feature type="region of interest" description="Disordered" evidence="1">
    <location>
        <begin position="37"/>
        <end position="58"/>
    </location>
</feature>
<name>A0A4R4FF36_9FIRM</name>
<keyword evidence="3" id="KW-1185">Reference proteome</keyword>
<accession>A0A4R4FF36</accession>
<protein>
    <recommendedName>
        <fullName evidence="4">Bypass of forespore C C-terminal domain-containing protein</fullName>
    </recommendedName>
</protein>
<dbReference type="EMBL" id="SMMX01000004">
    <property type="protein sequence ID" value="TDA22264.1"/>
    <property type="molecule type" value="Genomic_DNA"/>
</dbReference>
<proteinExistence type="predicted"/>
<reference evidence="2 3" key="1">
    <citation type="journal article" date="2016" name="Nat. Microbiol.">
        <title>The Mouse Intestinal Bacterial Collection (miBC) provides host-specific insight into cultured diversity and functional potential of the gut microbiota.</title>
        <authorList>
            <person name="Lagkouvardos I."/>
            <person name="Pukall R."/>
            <person name="Abt B."/>
            <person name="Foesel B.U."/>
            <person name="Meier-Kolthoff J.P."/>
            <person name="Kumar N."/>
            <person name="Bresciani A."/>
            <person name="Martinez I."/>
            <person name="Just S."/>
            <person name="Ziegler C."/>
            <person name="Brugiroux S."/>
            <person name="Garzetti D."/>
            <person name="Wenning M."/>
            <person name="Bui T.P."/>
            <person name="Wang J."/>
            <person name="Hugenholtz F."/>
            <person name="Plugge C.M."/>
            <person name="Peterson D.A."/>
            <person name="Hornef M.W."/>
            <person name="Baines J.F."/>
            <person name="Smidt H."/>
            <person name="Walter J."/>
            <person name="Kristiansen K."/>
            <person name="Nielsen H.B."/>
            <person name="Haller D."/>
            <person name="Overmann J."/>
            <person name="Stecher B."/>
            <person name="Clavel T."/>
        </authorList>
    </citation>
    <scope>NUCLEOTIDE SEQUENCE [LARGE SCALE GENOMIC DNA]</scope>
    <source>
        <strain evidence="2 3">DSM 28560</strain>
    </source>
</reference>
<dbReference type="AlphaFoldDB" id="A0A4R4FF36"/>
<dbReference type="Proteomes" id="UP000295710">
    <property type="component" value="Unassembled WGS sequence"/>
</dbReference>
<evidence type="ECO:0008006" key="4">
    <source>
        <dbReference type="Google" id="ProtNLM"/>
    </source>
</evidence>
<dbReference type="RefSeq" id="WP_049728015.1">
    <property type="nucleotide sequence ID" value="NZ_JAOBST010000016.1"/>
</dbReference>
<evidence type="ECO:0000313" key="3">
    <source>
        <dbReference type="Proteomes" id="UP000295710"/>
    </source>
</evidence>
<evidence type="ECO:0000313" key="2">
    <source>
        <dbReference type="EMBL" id="TDA22264.1"/>
    </source>
</evidence>
<sequence length="127" mass="14473">MKNKYGIGFFAAAIITVLAVSSAYQLSYQKAKERAEAETKIEKEQETAKAKTEPSVRTEGSALKEDCYYLMEVNGYIVVYLSDKKTPYEYTDIRYDELPAAVREEIRNGKYIEDTGTLYGFLENYSS</sequence>
<comment type="caution">
    <text evidence="2">The sequence shown here is derived from an EMBL/GenBank/DDBJ whole genome shotgun (WGS) entry which is preliminary data.</text>
</comment>
<gene>
    <name evidence="2" type="ORF">E1963_05720</name>
</gene>